<feature type="region of interest" description="Disordered" evidence="6">
    <location>
        <begin position="90"/>
        <end position="124"/>
    </location>
</feature>
<name>A0A8C5G5P7_GOUWI</name>
<dbReference type="Proteomes" id="UP000694680">
    <property type="component" value="Chromosome 1"/>
</dbReference>
<dbReference type="PANTHER" id="PTHR24379">
    <property type="entry name" value="KRAB AND ZINC FINGER DOMAIN-CONTAINING"/>
    <property type="match status" value="1"/>
</dbReference>
<reference evidence="8" key="2">
    <citation type="submission" date="2025-08" db="UniProtKB">
        <authorList>
            <consortium name="Ensembl"/>
        </authorList>
    </citation>
    <scope>IDENTIFICATION</scope>
</reference>
<feature type="domain" description="C2H2-type" evidence="7">
    <location>
        <begin position="441"/>
        <end position="468"/>
    </location>
</feature>
<feature type="domain" description="C2H2-type" evidence="7">
    <location>
        <begin position="355"/>
        <end position="382"/>
    </location>
</feature>
<evidence type="ECO:0000256" key="6">
    <source>
        <dbReference type="SAM" id="MobiDB-lite"/>
    </source>
</evidence>
<dbReference type="Ensembl" id="ENSGWIT00000017820.1">
    <property type="protein sequence ID" value="ENSGWIP00000016124.1"/>
    <property type="gene ID" value="ENSGWIG00000009070.1"/>
</dbReference>
<dbReference type="GO" id="GO:0008270">
    <property type="term" value="F:zinc ion binding"/>
    <property type="evidence" value="ECO:0007669"/>
    <property type="project" value="UniProtKB-KW"/>
</dbReference>
<feature type="compositionally biased region" description="Basic and acidic residues" evidence="6">
    <location>
        <begin position="90"/>
        <end position="103"/>
    </location>
</feature>
<feature type="domain" description="C2H2-type" evidence="7">
    <location>
        <begin position="301"/>
        <end position="328"/>
    </location>
</feature>
<reference evidence="8" key="3">
    <citation type="submission" date="2025-09" db="UniProtKB">
        <authorList>
            <consortium name="Ensembl"/>
        </authorList>
    </citation>
    <scope>IDENTIFICATION</scope>
</reference>
<dbReference type="PROSITE" id="PS50157">
    <property type="entry name" value="ZINC_FINGER_C2H2_2"/>
    <property type="match status" value="12"/>
</dbReference>
<dbReference type="PANTHER" id="PTHR24379:SF121">
    <property type="entry name" value="C2H2-TYPE DOMAIN-CONTAINING PROTEIN"/>
    <property type="match status" value="1"/>
</dbReference>
<sequence length="490" mass="56953">MTRHLRNQHAMNPHVCPTCGKCLETLAELQKHKITHKVRILTCSDCLEVFADSHAFSLHVASHIQSQSTPKQSFQTCDATEVKLEGLLKDDGECSNGDSRKEAEEESAQNSDANETDQDTIKEKYSRRSKKDYFCPICVNKRFTGSNKLARHMRTHTKEKPFTCPVCALTFSQSYHMTRHVRKQHNLGQYICTKCGISYSSWLELKTHRKTHAVEGLTCLACDTSFKEKSALTTHLKTHKSIEKGTRSLTCSDCGREFGRLYHLKRHILTHRKDTLGEFYICPDCQKSFLEEHMVVHQKTYSCSTCGKKFKVEYALKKHEQAHEHAQYYCSLCCKHFLKLSHYKRHLIVHKKRESRCPHCPTVFLQLTAFKYHLRTHTEERPYQCSCCIETFEVREDLEKHCLKHRKFKKERPYLCSRCDNAFALLEELTKHMTIHEGEQPLCSQCDKSFRTSSGLRLHNRLHMDAPPTREEHANVTEQVPICHHCVNVI</sequence>
<keyword evidence="3 5" id="KW-0863">Zinc-finger</keyword>
<dbReference type="FunFam" id="3.30.160.60:FF:002343">
    <property type="entry name" value="Zinc finger protein 33A"/>
    <property type="match status" value="1"/>
</dbReference>
<evidence type="ECO:0000313" key="8">
    <source>
        <dbReference type="Ensembl" id="ENSGWIP00000016124.1"/>
    </source>
</evidence>
<feature type="domain" description="C2H2-type" evidence="7">
    <location>
        <begin position="133"/>
        <end position="161"/>
    </location>
</feature>
<feature type="domain" description="C2H2-type" evidence="7">
    <location>
        <begin position="162"/>
        <end position="185"/>
    </location>
</feature>
<feature type="domain" description="C2H2-type" evidence="7">
    <location>
        <begin position="249"/>
        <end position="276"/>
    </location>
</feature>
<evidence type="ECO:0000256" key="3">
    <source>
        <dbReference type="ARBA" id="ARBA00022771"/>
    </source>
</evidence>
<proteinExistence type="predicted"/>
<feature type="domain" description="C2H2-type" evidence="7">
    <location>
        <begin position="414"/>
        <end position="441"/>
    </location>
</feature>
<feature type="domain" description="C2H2-type" evidence="7">
    <location>
        <begin position="328"/>
        <end position="355"/>
    </location>
</feature>
<keyword evidence="4" id="KW-0862">Zinc</keyword>
<protein>
    <recommendedName>
        <fullName evidence="7">C2H2-type domain-containing protein</fullName>
    </recommendedName>
</protein>
<feature type="domain" description="C2H2-type" evidence="7">
    <location>
        <begin position="190"/>
        <end position="217"/>
    </location>
</feature>
<keyword evidence="2" id="KW-0677">Repeat</keyword>
<evidence type="ECO:0000256" key="4">
    <source>
        <dbReference type="ARBA" id="ARBA00022833"/>
    </source>
</evidence>
<organism evidence="8 9">
    <name type="scientific">Gouania willdenowi</name>
    <name type="common">Blunt-snouted clingfish</name>
    <name type="synonym">Lepadogaster willdenowi</name>
    <dbReference type="NCBI Taxonomy" id="441366"/>
    <lineage>
        <taxon>Eukaryota</taxon>
        <taxon>Metazoa</taxon>
        <taxon>Chordata</taxon>
        <taxon>Craniata</taxon>
        <taxon>Vertebrata</taxon>
        <taxon>Euteleostomi</taxon>
        <taxon>Actinopterygii</taxon>
        <taxon>Neopterygii</taxon>
        <taxon>Teleostei</taxon>
        <taxon>Neoteleostei</taxon>
        <taxon>Acanthomorphata</taxon>
        <taxon>Ovalentaria</taxon>
        <taxon>Blenniimorphae</taxon>
        <taxon>Blenniiformes</taxon>
        <taxon>Gobiesocoidei</taxon>
        <taxon>Gobiesocidae</taxon>
        <taxon>Gobiesocinae</taxon>
        <taxon>Gouania</taxon>
    </lineage>
</organism>
<keyword evidence="1" id="KW-0479">Metal-binding</keyword>
<dbReference type="InterPro" id="IPR013087">
    <property type="entry name" value="Znf_C2H2_type"/>
</dbReference>
<evidence type="ECO:0000256" key="5">
    <source>
        <dbReference type="PROSITE-ProRule" id="PRU00042"/>
    </source>
</evidence>
<evidence type="ECO:0000256" key="2">
    <source>
        <dbReference type="ARBA" id="ARBA00022737"/>
    </source>
</evidence>
<evidence type="ECO:0000259" key="7">
    <source>
        <dbReference type="PROSITE" id="PS50157"/>
    </source>
</evidence>
<feature type="domain" description="C2H2-type" evidence="7">
    <location>
        <begin position="14"/>
        <end position="36"/>
    </location>
</feature>
<dbReference type="SUPFAM" id="SSF57667">
    <property type="entry name" value="beta-beta-alpha zinc fingers"/>
    <property type="match status" value="7"/>
</dbReference>
<accession>A0A8C5G5P7</accession>
<keyword evidence="9" id="KW-1185">Reference proteome</keyword>
<reference evidence="8" key="1">
    <citation type="submission" date="2020-06" db="EMBL/GenBank/DDBJ databases">
        <authorList>
            <consortium name="Wellcome Sanger Institute Data Sharing"/>
        </authorList>
    </citation>
    <scope>NUCLEOTIDE SEQUENCE [LARGE SCALE GENOMIC DNA]</scope>
</reference>
<dbReference type="AlphaFoldDB" id="A0A8C5G5P7"/>
<dbReference type="InterPro" id="IPR036236">
    <property type="entry name" value="Znf_C2H2_sf"/>
</dbReference>
<dbReference type="SMART" id="SM00355">
    <property type="entry name" value="ZnF_C2H2"/>
    <property type="match status" value="14"/>
</dbReference>
<feature type="domain" description="C2H2-type" evidence="7">
    <location>
        <begin position="383"/>
        <end position="410"/>
    </location>
</feature>
<dbReference type="Gene3D" id="3.30.160.60">
    <property type="entry name" value="Classic Zinc Finger"/>
    <property type="match status" value="9"/>
</dbReference>
<dbReference type="PROSITE" id="PS00028">
    <property type="entry name" value="ZINC_FINGER_C2H2_1"/>
    <property type="match status" value="11"/>
</dbReference>
<feature type="domain" description="C2H2-type" evidence="7">
    <location>
        <begin position="217"/>
        <end position="244"/>
    </location>
</feature>
<evidence type="ECO:0000313" key="9">
    <source>
        <dbReference type="Proteomes" id="UP000694680"/>
    </source>
</evidence>
<evidence type="ECO:0000256" key="1">
    <source>
        <dbReference type="ARBA" id="ARBA00022723"/>
    </source>
</evidence>
<dbReference type="Pfam" id="PF00096">
    <property type="entry name" value="zf-C2H2"/>
    <property type="match status" value="8"/>
</dbReference>